<dbReference type="GO" id="GO:0003677">
    <property type="term" value="F:DNA binding"/>
    <property type="evidence" value="ECO:0007669"/>
    <property type="project" value="UniProtKB-KW"/>
</dbReference>
<dbReference type="PANTHER" id="PTHR34605:SF3">
    <property type="entry name" value="P CELL-TYPE AGGLUTINATION PROTEIN MAP4-LIKE-RELATED"/>
    <property type="match status" value="1"/>
</dbReference>
<evidence type="ECO:0000256" key="2">
    <source>
        <dbReference type="ARBA" id="ARBA00023172"/>
    </source>
</evidence>
<name>A0A4V3XEZ7_9APHY</name>
<evidence type="ECO:0000256" key="1">
    <source>
        <dbReference type="ARBA" id="ARBA00023125"/>
    </source>
</evidence>
<keyword evidence="1" id="KW-0238">DNA-binding</keyword>
<protein>
    <recommendedName>
        <fullName evidence="5">Tyr recombinase domain-containing protein</fullName>
    </recommendedName>
</protein>
<evidence type="ECO:0000313" key="3">
    <source>
        <dbReference type="EMBL" id="THH15573.1"/>
    </source>
</evidence>
<sequence>MEHLVHARAVALGHALDRSTQISYSSHLQSYLTFCKIHNFPIEPTADTLSFYTVFMCHHIKPDSVDSYLSGICNQLEHLYPNVRTIRKAPLVTRTLAGCKRLLNTPPCRKQPLALEHLARLLNHFPPSSHDNLLFRSILLSGFFALHRLGELTWPDKVELRSWRKVIKRASVSFYTGAYGYVLPTSKSDATFQSATIIIEEGENDSIQPLTTFKEYLRSRDHIFPFHSALWITTSGAVPTRAWFLAKLRTVFPTSSNIGGHSLRSGGATHFAIVGWPDDRIQALGRWSSDAFKIYIRKHPVVLQALLNNRVVQQL</sequence>
<dbReference type="AlphaFoldDB" id="A0A4V3XEZ7"/>
<comment type="caution">
    <text evidence="3">The sequence shown here is derived from an EMBL/GenBank/DDBJ whole genome shotgun (WGS) entry which is preliminary data.</text>
</comment>
<dbReference type="InterPro" id="IPR011010">
    <property type="entry name" value="DNA_brk_join_enz"/>
</dbReference>
<dbReference type="Gene3D" id="1.10.150.130">
    <property type="match status" value="1"/>
</dbReference>
<dbReference type="InterPro" id="IPR013762">
    <property type="entry name" value="Integrase-like_cat_sf"/>
</dbReference>
<evidence type="ECO:0008006" key="5">
    <source>
        <dbReference type="Google" id="ProtNLM"/>
    </source>
</evidence>
<evidence type="ECO:0000313" key="4">
    <source>
        <dbReference type="Proteomes" id="UP000308730"/>
    </source>
</evidence>
<accession>A0A4V3XEZ7</accession>
<dbReference type="GO" id="GO:0015074">
    <property type="term" value="P:DNA integration"/>
    <property type="evidence" value="ECO:0007669"/>
    <property type="project" value="InterPro"/>
</dbReference>
<dbReference type="OrthoDB" id="5598396at2759"/>
<reference evidence="3 4" key="1">
    <citation type="submission" date="2019-02" db="EMBL/GenBank/DDBJ databases">
        <title>Genome sequencing of the rare red list fungi Antrodiella citrinella (Flaviporus citrinellus).</title>
        <authorList>
            <person name="Buettner E."/>
            <person name="Kellner H."/>
        </authorList>
    </citation>
    <scope>NUCLEOTIDE SEQUENCE [LARGE SCALE GENOMIC DNA]</scope>
    <source>
        <strain evidence="3 4">DSM 108506</strain>
    </source>
</reference>
<gene>
    <name evidence="3" type="ORF">EUX98_g9443</name>
</gene>
<dbReference type="EMBL" id="SGPM01000809">
    <property type="protein sequence ID" value="THH15573.1"/>
    <property type="molecule type" value="Genomic_DNA"/>
</dbReference>
<proteinExistence type="predicted"/>
<dbReference type="InterPro" id="IPR052925">
    <property type="entry name" value="Phage_Integrase-like_Recomb"/>
</dbReference>
<organism evidence="3 4">
    <name type="scientific">Antrodiella citrinella</name>
    <dbReference type="NCBI Taxonomy" id="2447956"/>
    <lineage>
        <taxon>Eukaryota</taxon>
        <taxon>Fungi</taxon>
        <taxon>Dikarya</taxon>
        <taxon>Basidiomycota</taxon>
        <taxon>Agaricomycotina</taxon>
        <taxon>Agaricomycetes</taxon>
        <taxon>Polyporales</taxon>
        <taxon>Steccherinaceae</taxon>
        <taxon>Antrodiella</taxon>
    </lineage>
</organism>
<dbReference type="Proteomes" id="UP000308730">
    <property type="component" value="Unassembled WGS sequence"/>
</dbReference>
<keyword evidence="2" id="KW-0233">DNA recombination</keyword>
<dbReference type="InterPro" id="IPR010998">
    <property type="entry name" value="Integrase_recombinase_N"/>
</dbReference>
<dbReference type="PANTHER" id="PTHR34605">
    <property type="entry name" value="PHAGE_INTEGRASE DOMAIN-CONTAINING PROTEIN"/>
    <property type="match status" value="1"/>
</dbReference>
<dbReference type="GO" id="GO:0006310">
    <property type="term" value="P:DNA recombination"/>
    <property type="evidence" value="ECO:0007669"/>
    <property type="project" value="UniProtKB-KW"/>
</dbReference>
<dbReference type="SUPFAM" id="SSF56349">
    <property type="entry name" value="DNA breaking-rejoining enzymes"/>
    <property type="match status" value="1"/>
</dbReference>
<dbReference type="Gene3D" id="1.10.443.10">
    <property type="entry name" value="Intergrase catalytic core"/>
    <property type="match status" value="1"/>
</dbReference>
<keyword evidence="4" id="KW-1185">Reference proteome</keyword>